<gene>
    <name evidence="7" type="ORF">DEP93_04615</name>
</gene>
<dbReference type="Proteomes" id="UP000263336">
    <property type="component" value="Unassembled WGS sequence"/>
</dbReference>
<organism evidence="7 8">
    <name type="scientific">candidate division WWE3 bacterium</name>
    <dbReference type="NCBI Taxonomy" id="2053526"/>
    <lineage>
        <taxon>Bacteria</taxon>
        <taxon>Katanobacteria</taxon>
    </lineage>
</organism>
<evidence type="ECO:0000256" key="2">
    <source>
        <dbReference type="ARBA" id="ARBA00022692"/>
    </source>
</evidence>
<comment type="caution">
    <text evidence="7">The sequence shown here is derived from an EMBL/GenBank/DDBJ whole genome shotgun (WGS) entry which is preliminary data.</text>
</comment>
<evidence type="ECO:0000256" key="3">
    <source>
        <dbReference type="ARBA" id="ARBA00022989"/>
    </source>
</evidence>
<evidence type="ECO:0000256" key="1">
    <source>
        <dbReference type="ARBA" id="ARBA00004370"/>
    </source>
</evidence>
<dbReference type="NCBIfam" id="TIGR02228">
    <property type="entry name" value="sigpep_I_arch"/>
    <property type="match status" value="1"/>
</dbReference>
<dbReference type="EMBL" id="DOZN01000030">
    <property type="protein sequence ID" value="HCC42716.1"/>
    <property type="molecule type" value="Genomic_DNA"/>
</dbReference>
<reference evidence="7 8" key="1">
    <citation type="journal article" date="2018" name="Nat. Biotechnol.">
        <title>A standardized bacterial taxonomy based on genome phylogeny substantially revises the tree of life.</title>
        <authorList>
            <person name="Parks D.H."/>
            <person name="Chuvochina M."/>
            <person name="Waite D.W."/>
            <person name="Rinke C."/>
            <person name="Skarshewski A."/>
            <person name="Chaumeil P.A."/>
            <person name="Hugenholtz P."/>
        </authorList>
    </citation>
    <scope>NUCLEOTIDE SEQUENCE [LARGE SCALE GENOMIC DNA]</scope>
    <source>
        <strain evidence="7">UBA11701</strain>
    </source>
</reference>
<dbReference type="InterPro" id="IPR036286">
    <property type="entry name" value="LexA/Signal_pep-like_sf"/>
</dbReference>
<dbReference type="EC" id="3.4.21.89" evidence="5"/>
<protein>
    <recommendedName>
        <fullName evidence="5">Signal peptidase I</fullName>
        <ecNumber evidence="5">3.4.21.89</ecNumber>
    </recommendedName>
</protein>
<name>A0A3D0ZRI5_UNCKA</name>
<evidence type="ECO:0000313" key="7">
    <source>
        <dbReference type="EMBL" id="HCC42716.1"/>
    </source>
</evidence>
<dbReference type="GO" id="GO:0004252">
    <property type="term" value="F:serine-type endopeptidase activity"/>
    <property type="evidence" value="ECO:0007669"/>
    <property type="project" value="UniProtKB-UniRule"/>
</dbReference>
<dbReference type="CDD" id="cd06530">
    <property type="entry name" value="S26_SPase_I"/>
    <property type="match status" value="1"/>
</dbReference>
<dbReference type="SUPFAM" id="SSF51306">
    <property type="entry name" value="LexA/Signal peptidase"/>
    <property type="match status" value="1"/>
</dbReference>
<evidence type="ECO:0000313" key="8">
    <source>
        <dbReference type="Proteomes" id="UP000263336"/>
    </source>
</evidence>
<dbReference type="PRINTS" id="PR00728">
    <property type="entry name" value="SIGNALPTASE"/>
</dbReference>
<dbReference type="GO" id="GO:0016020">
    <property type="term" value="C:membrane"/>
    <property type="evidence" value="ECO:0007669"/>
    <property type="project" value="UniProtKB-SubCell"/>
</dbReference>
<dbReference type="InterPro" id="IPR019533">
    <property type="entry name" value="Peptidase_S26"/>
</dbReference>
<evidence type="ECO:0000256" key="5">
    <source>
        <dbReference type="NCBIfam" id="TIGR02228"/>
    </source>
</evidence>
<dbReference type="GO" id="GO:0009003">
    <property type="term" value="F:signal peptidase activity"/>
    <property type="evidence" value="ECO:0007669"/>
    <property type="project" value="UniProtKB-EC"/>
</dbReference>
<sequence>MRTDVLVDTSGFGGNITDRYYLSILIFLLVGTARLAGVSLFYVVTGSMKPAADKGDVVITVPVRKIKNGDIISSKQNGVVTTHRVVEIRRSPAGVYFETKGDNNENEDPFPVSEREILGKVVFIVPSGRIFNENYIPVLYWLLGYTFGLFIYEIRVQKAPQV</sequence>
<feature type="transmembrane region" description="Helical" evidence="6">
    <location>
        <begin position="20"/>
        <end position="44"/>
    </location>
</feature>
<keyword evidence="2 6" id="KW-0812">Transmembrane</keyword>
<dbReference type="InterPro" id="IPR001733">
    <property type="entry name" value="Peptidase_S26B"/>
</dbReference>
<dbReference type="GO" id="GO:0006465">
    <property type="term" value="P:signal peptide processing"/>
    <property type="evidence" value="ECO:0007669"/>
    <property type="project" value="UniProtKB-UniRule"/>
</dbReference>
<accession>A0A3D0ZRI5</accession>
<evidence type="ECO:0000256" key="4">
    <source>
        <dbReference type="ARBA" id="ARBA00023136"/>
    </source>
</evidence>
<dbReference type="AlphaFoldDB" id="A0A3D0ZRI5"/>
<comment type="subcellular location">
    <subcellularLocation>
        <location evidence="1">Membrane</location>
    </subcellularLocation>
</comment>
<keyword evidence="3 6" id="KW-1133">Transmembrane helix</keyword>
<dbReference type="Gene3D" id="2.10.109.10">
    <property type="entry name" value="Umud Fragment, subunit A"/>
    <property type="match status" value="1"/>
</dbReference>
<evidence type="ECO:0000256" key="6">
    <source>
        <dbReference type="SAM" id="Phobius"/>
    </source>
</evidence>
<proteinExistence type="predicted"/>
<keyword evidence="4 6" id="KW-0472">Membrane</keyword>